<evidence type="ECO:0000313" key="2">
    <source>
        <dbReference type="EMBL" id="RVW83160.1"/>
    </source>
</evidence>
<sequence length="262" mass="29942">MSKLPSIETMMKPLANKAILDEALRFQENFSPNQESGVESGGNGASASTQEVGSNGVECKDPLSDKDFTKLVDFNRFGDAASGVFTGVYDLVLMREKKDFWDELRAIKDMRRFLDVIKELSLKDLPLFGGSFMVWWFNSQALLGVKKCKIPFRFENMWLLTDGFKELDSKKRECPLSLEEAEEIWLRDGDKNTKFFHKMANAHARRNLLTKVRTNGVTLIDDEEIKARVCNAYHTLLLETGDWRPSVRVYALKCWGKIDPKV</sequence>
<feature type="region of interest" description="Disordered" evidence="1">
    <location>
        <begin position="32"/>
        <end position="59"/>
    </location>
</feature>
<dbReference type="AlphaFoldDB" id="A0A438HFB9"/>
<reference evidence="2 3" key="1">
    <citation type="journal article" date="2018" name="PLoS Genet.">
        <title>Population sequencing reveals clonal diversity and ancestral inbreeding in the grapevine cultivar Chardonnay.</title>
        <authorList>
            <person name="Roach M.J."/>
            <person name="Johnson D.L."/>
            <person name="Bohlmann J."/>
            <person name="van Vuuren H.J."/>
            <person name="Jones S.J."/>
            <person name="Pretorius I.S."/>
            <person name="Schmidt S.A."/>
            <person name="Borneman A.R."/>
        </authorList>
    </citation>
    <scope>NUCLEOTIDE SEQUENCE [LARGE SCALE GENOMIC DNA]</scope>
    <source>
        <strain evidence="3">cv. Chardonnay</strain>
        <tissue evidence="2">Leaf</tissue>
    </source>
</reference>
<name>A0A438HFB9_VITVI</name>
<protein>
    <submittedName>
        <fullName evidence="2">Uncharacterized protein</fullName>
    </submittedName>
</protein>
<comment type="caution">
    <text evidence="2">The sequence shown here is derived from an EMBL/GenBank/DDBJ whole genome shotgun (WGS) entry which is preliminary data.</text>
</comment>
<evidence type="ECO:0000256" key="1">
    <source>
        <dbReference type="SAM" id="MobiDB-lite"/>
    </source>
</evidence>
<evidence type="ECO:0000313" key="3">
    <source>
        <dbReference type="Proteomes" id="UP000288805"/>
    </source>
</evidence>
<dbReference type="Proteomes" id="UP000288805">
    <property type="component" value="Unassembled WGS sequence"/>
</dbReference>
<organism evidence="2 3">
    <name type="scientific">Vitis vinifera</name>
    <name type="common">Grape</name>
    <dbReference type="NCBI Taxonomy" id="29760"/>
    <lineage>
        <taxon>Eukaryota</taxon>
        <taxon>Viridiplantae</taxon>
        <taxon>Streptophyta</taxon>
        <taxon>Embryophyta</taxon>
        <taxon>Tracheophyta</taxon>
        <taxon>Spermatophyta</taxon>
        <taxon>Magnoliopsida</taxon>
        <taxon>eudicotyledons</taxon>
        <taxon>Gunneridae</taxon>
        <taxon>Pentapetalae</taxon>
        <taxon>rosids</taxon>
        <taxon>Vitales</taxon>
        <taxon>Vitaceae</taxon>
        <taxon>Viteae</taxon>
        <taxon>Vitis</taxon>
    </lineage>
</organism>
<gene>
    <name evidence="2" type="ORF">CK203_044961</name>
</gene>
<accession>A0A438HFB9</accession>
<proteinExistence type="predicted"/>
<dbReference type="EMBL" id="QGNW01000231">
    <property type="protein sequence ID" value="RVW83160.1"/>
    <property type="molecule type" value="Genomic_DNA"/>
</dbReference>